<dbReference type="GO" id="GO:0005886">
    <property type="term" value="C:plasma membrane"/>
    <property type="evidence" value="ECO:0007669"/>
    <property type="project" value="TreeGrafter"/>
</dbReference>
<dbReference type="InterPro" id="IPR006685">
    <property type="entry name" value="MscS_channel_2nd"/>
</dbReference>
<gene>
    <name evidence="5" type="ORF">NAPIS_ORF00730</name>
</gene>
<keyword evidence="3" id="KW-1133">Transmembrane helix</keyword>
<evidence type="ECO:0000313" key="6">
    <source>
        <dbReference type="Proteomes" id="UP000053780"/>
    </source>
</evidence>
<keyword evidence="3" id="KW-0812">Transmembrane</keyword>
<dbReference type="AlphaFoldDB" id="T0L2D5"/>
<protein>
    <submittedName>
        <fullName evidence="5">Small-conductance mechanosensitive channel protein</fullName>
    </submittedName>
</protein>
<evidence type="ECO:0000256" key="2">
    <source>
        <dbReference type="ARBA" id="ARBA00008017"/>
    </source>
</evidence>
<dbReference type="HOGENOM" id="CLU_780964_0_0_1"/>
<name>T0L2D5_9MICR</name>
<comment type="subcellular location">
    <subcellularLocation>
        <location evidence="1">Membrane</location>
        <topology evidence="1">Multi-pass membrane protein</topology>
    </subcellularLocation>
</comment>
<reference evidence="5 6" key="1">
    <citation type="journal article" date="2013" name="BMC Genomics">
        <title>Genome sequencing and comparative genomics of honey bee microsporidia, Nosema apis reveal novel insights into host-parasite interactions.</title>
        <authorList>
            <person name="Chen Yp."/>
            <person name="Pettis J.S."/>
            <person name="Zhao Y."/>
            <person name="Liu X."/>
            <person name="Tallon L.J."/>
            <person name="Sadzewicz L.D."/>
            <person name="Li R."/>
            <person name="Zheng H."/>
            <person name="Huang S."/>
            <person name="Zhang X."/>
            <person name="Hamilton M.C."/>
            <person name="Pernal S.F."/>
            <person name="Melathopoulos A.P."/>
            <person name="Yan X."/>
            <person name="Evans J.D."/>
        </authorList>
    </citation>
    <scope>NUCLEOTIDE SEQUENCE [LARGE SCALE GENOMIC DNA]</scope>
    <source>
        <strain evidence="5 6">BRL 01</strain>
    </source>
</reference>
<sequence length="355" mass="41184">MKNYRHEVPSSSSSELSTCSCKDVFCYDISSIDNSFERRGLEEIDTTKPILGINQPVLQSISDAKTLARDVFLKSSEGKDILYYENFNNIFPNAQTAINAFAYFDNGTDKTITKKTFHDTIISFYMDRVNLEKSINRAEQFAQIVGNILYVVIFCFLIFIYLIIFGFPLRELLALSLSSAIALNFIASGFAKDLYYNLLLLFSHQFDIGDEIILDNVEYKIFKYDIFSTLLICENGGTIKFLNSDLWKKKIINMTRAPEKILVFKFKMSPNISNNLVCLFKHDIHEYLKSRKFDFYDSFTLQSVTENNVGIDVIECCLIFKCKTFKNKARKFYLRIDMTNLIQNLLKKYSMLYLK</sequence>
<dbReference type="EMBL" id="KE647105">
    <property type="protein sequence ID" value="EQB61702.1"/>
    <property type="molecule type" value="Genomic_DNA"/>
</dbReference>
<evidence type="ECO:0000256" key="3">
    <source>
        <dbReference type="SAM" id="Phobius"/>
    </source>
</evidence>
<dbReference type="Proteomes" id="UP000053780">
    <property type="component" value="Unassembled WGS sequence"/>
</dbReference>
<proteinExistence type="inferred from homology"/>
<keyword evidence="6" id="KW-1185">Reference proteome</keyword>
<dbReference type="VEuPathDB" id="MicrosporidiaDB:NAPIS_ORF00730"/>
<dbReference type="InterPro" id="IPR010920">
    <property type="entry name" value="LSM_dom_sf"/>
</dbReference>
<feature type="domain" description="Mechanosensitive ion channel MscS" evidence="4">
    <location>
        <begin position="198"/>
        <end position="256"/>
    </location>
</feature>
<dbReference type="OrthoDB" id="544685at2759"/>
<dbReference type="SUPFAM" id="SSF50182">
    <property type="entry name" value="Sm-like ribonucleoproteins"/>
    <property type="match status" value="1"/>
</dbReference>
<dbReference type="GO" id="GO:0008381">
    <property type="term" value="F:mechanosensitive monoatomic ion channel activity"/>
    <property type="evidence" value="ECO:0007669"/>
    <property type="project" value="TreeGrafter"/>
</dbReference>
<comment type="similarity">
    <text evidence="2">Belongs to the MscS (TC 1.A.23) family.</text>
</comment>
<dbReference type="PANTHER" id="PTHR31618">
    <property type="entry name" value="MECHANOSENSITIVE ION CHANNEL PROTEIN 5"/>
    <property type="match status" value="1"/>
</dbReference>
<dbReference type="GO" id="GO:0006820">
    <property type="term" value="P:monoatomic anion transport"/>
    <property type="evidence" value="ECO:0007669"/>
    <property type="project" value="TreeGrafter"/>
</dbReference>
<dbReference type="InterPro" id="IPR016688">
    <property type="entry name" value="MscS-like_plants/fungi"/>
</dbReference>
<feature type="transmembrane region" description="Helical" evidence="3">
    <location>
        <begin position="144"/>
        <end position="167"/>
    </location>
</feature>
<evidence type="ECO:0000313" key="5">
    <source>
        <dbReference type="EMBL" id="EQB61702.1"/>
    </source>
</evidence>
<evidence type="ECO:0000256" key="1">
    <source>
        <dbReference type="ARBA" id="ARBA00004141"/>
    </source>
</evidence>
<organism evidence="5 6">
    <name type="scientific">Vairimorpha apis BRL 01</name>
    <dbReference type="NCBI Taxonomy" id="1037528"/>
    <lineage>
        <taxon>Eukaryota</taxon>
        <taxon>Fungi</taxon>
        <taxon>Fungi incertae sedis</taxon>
        <taxon>Microsporidia</taxon>
        <taxon>Nosematidae</taxon>
        <taxon>Vairimorpha</taxon>
    </lineage>
</organism>
<dbReference type="PANTHER" id="PTHR31618:SF1">
    <property type="entry name" value="EF-HAND DOMAIN-CONTAINING PROTEIN"/>
    <property type="match status" value="1"/>
</dbReference>
<evidence type="ECO:0000259" key="4">
    <source>
        <dbReference type="Pfam" id="PF00924"/>
    </source>
</evidence>
<accession>T0L2D5</accession>
<dbReference type="Pfam" id="PF00924">
    <property type="entry name" value="MS_channel_2nd"/>
    <property type="match status" value="1"/>
</dbReference>
<keyword evidence="3" id="KW-0472">Membrane</keyword>